<reference evidence="2" key="1">
    <citation type="journal article" date="2019" name="bioRxiv">
        <title>The Genome of the Zebra Mussel, Dreissena polymorpha: A Resource for Invasive Species Research.</title>
        <authorList>
            <person name="McCartney M.A."/>
            <person name="Auch B."/>
            <person name="Kono T."/>
            <person name="Mallez S."/>
            <person name="Zhang Y."/>
            <person name="Obille A."/>
            <person name="Becker A."/>
            <person name="Abrahante J.E."/>
            <person name="Garbe J."/>
            <person name="Badalamenti J.P."/>
            <person name="Herman A."/>
            <person name="Mangelson H."/>
            <person name="Liachko I."/>
            <person name="Sullivan S."/>
            <person name="Sone E.D."/>
            <person name="Koren S."/>
            <person name="Silverstein K.A.T."/>
            <person name="Beckman K.B."/>
            <person name="Gohl D.M."/>
        </authorList>
    </citation>
    <scope>NUCLEOTIDE SEQUENCE</scope>
    <source>
        <strain evidence="2">Duluth1</strain>
        <tissue evidence="2">Whole animal</tissue>
    </source>
</reference>
<organism evidence="2 3">
    <name type="scientific">Dreissena polymorpha</name>
    <name type="common">Zebra mussel</name>
    <name type="synonym">Mytilus polymorpha</name>
    <dbReference type="NCBI Taxonomy" id="45954"/>
    <lineage>
        <taxon>Eukaryota</taxon>
        <taxon>Metazoa</taxon>
        <taxon>Spiralia</taxon>
        <taxon>Lophotrochozoa</taxon>
        <taxon>Mollusca</taxon>
        <taxon>Bivalvia</taxon>
        <taxon>Autobranchia</taxon>
        <taxon>Heteroconchia</taxon>
        <taxon>Euheterodonta</taxon>
        <taxon>Imparidentia</taxon>
        <taxon>Neoheterodontei</taxon>
        <taxon>Myida</taxon>
        <taxon>Dreissenoidea</taxon>
        <taxon>Dreissenidae</taxon>
        <taxon>Dreissena</taxon>
    </lineage>
</organism>
<accession>A0A9D4EZG9</accession>
<comment type="caution">
    <text evidence="2">The sequence shown here is derived from an EMBL/GenBank/DDBJ whole genome shotgun (WGS) entry which is preliminary data.</text>
</comment>
<dbReference type="Proteomes" id="UP000828390">
    <property type="component" value="Unassembled WGS sequence"/>
</dbReference>
<dbReference type="EMBL" id="JAIWYP010000008">
    <property type="protein sequence ID" value="KAH3789500.1"/>
    <property type="molecule type" value="Genomic_DNA"/>
</dbReference>
<dbReference type="EMBL" id="JAIWYP010000008">
    <property type="protein sequence ID" value="KAH3789610.1"/>
    <property type="molecule type" value="Genomic_DNA"/>
</dbReference>
<evidence type="ECO:0000313" key="1">
    <source>
        <dbReference type="EMBL" id="KAH3789500.1"/>
    </source>
</evidence>
<sequence>MRLKYLFVAQARRVLEARGEVTCMAEANHVLVAGSAGMEAKARVWNIVTGNCIENTL</sequence>
<dbReference type="AlphaFoldDB" id="A0A9D4EZG9"/>
<protein>
    <submittedName>
        <fullName evidence="2">Uncharacterized protein</fullName>
    </submittedName>
</protein>
<name>A0A9D4EZG9_DREPO</name>
<evidence type="ECO:0000313" key="3">
    <source>
        <dbReference type="Proteomes" id="UP000828390"/>
    </source>
</evidence>
<keyword evidence="3" id="KW-1185">Reference proteome</keyword>
<proteinExistence type="predicted"/>
<evidence type="ECO:0000313" key="2">
    <source>
        <dbReference type="EMBL" id="KAH3789610.1"/>
    </source>
</evidence>
<gene>
    <name evidence="1" type="ORF">DPMN_167681</name>
    <name evidence="2" type="ORF">DPMN_167795</name>
</gene>
<reference evidence="2" key="2">
    <citation type="submission" date="2020-11" db="EMBL/GenBank/DDBJ databases">
        <authorList>
            <person name="McCartney M.A."/>
            <person name="Auch B."/>
            <person name="Kono T."/>
            <person name="Mallez S."/>
            <person name="Becker A."/>
            <person name="Gohl D.M."/>
            <person name="Silverstein K.A.T."/>
            <person name="Koren S."/>
            <person name="Bechman K.B."/>
            <person name="Herman A."/>
            <person name="Abrahante J.E."/>
            <person name="Garbe J."/>
        </authorList>
    </citation>
    <scope>NUCLEOTIDE SEQUENCE</scope>
    <source>
        <strain evidence="2">Duluth1</strain>
        <tissue evidence="2">Whole animal</tissue>
    </source>
</reference>